<dbReference type="AlphaFoldDB" id="A0A937CYQ4"/>
<dbReference type="Proteomes" id="UP000605848">
    <property type="component" value="Unassembled WGS sequence"/>
</dbReference>
<sequence length="98" mass="11241">MNRREAIESAVRILAPRIPRHEFEAVTEHALSSRGLHAASPETAAWLSLTAYIRHRLTDYDSLLDEGYDVESARFFVLDDMNATLEQWGSPRRVVEEE</sequence>
<evidence type="ECO:0000313" key="3">
    <source>
        <dbReference type="Proteomes" id="UP000605848"/>
    </source>
</evidence>
<dbReference type="RefSeq" id="WP_202056064.1">
    <property type="nucleotide sequence ID" value="NZ_JAEQMY010000004.1"/>
</dbReference>
<accession>A0A937CYQ4</accession>
<proteinExistence type="predicted"/>
<gene>
    <name evidence="2" type="ORF">JKG68_04035</name>
</gene>
<protein>
    <submittedName>
        <fullName evidence="2">DUF2293 domain-containing protein</fullName>
    </submittedName>
</protein>
<feature type="domain" description="DUF2293" evidence="1">
    <location>
        <begin position="11"/>
        <end position="89"/>
    </location>
</feature>
<dbReference type="EMBL" id="JAEQMY010000004">
    <property type="protein sequence ID" value="MBL0403127.1"/>
    <property type="molecule type" value="Genomic_DNA"/>
</dbReference>
<organism evidence="2 3">
    <name type="scientific">Microvirga aerilata</name>
    <dbReference type="NCBI Taxonomy" id="670292"/>
    <lineage>
        <taxon>Bacteria</taxon>
        <taxon>Pseudomonadati</taxon>
        <taxon>Pseudomonadota</taxon>
        <taxon>Alphaproteobacteria</taxon>
        <taxon>Hyphomicrobiales</taxon>
        <taxon>Methylobacteriaceae</taxon>
        <taxon>Microvirga</taxon>
    </lineage>
</organism>
<dbReference type="Pfam" id="PF10056">
    <property type="entry name" value="DUF2293"/>
    <property type="match status" value="1"/>
</dbReference>
<comment type="caution">
    <text evidence="2">The sequence shown here is derived from an EMBL/GenBank/DDBJ whole genome shotgun (WGS) entry which is preliminary data.</text>
</comment>
<reference evidence="2" key="1">
    <citation type="submission" date="2021-01" db="EMBL/GenBank/DDBJ databases">
        <title>Microvirga sp.</title>
        <authorList>
            <person name="Kim M.K."/>
        </authorList>
    </citation>
    <scope>NUCLEOTIDE SEQUENCE</scope>
    <source>
        <strain evidence="2">5420S-16</strain>
    </source>
</reference>
<evidence type="ECO:0000313" key="2">
    <source>
        <dbReference type="EMBL" id="MBL0403127.1"/>
    </source>
</evidence>
<evidence type="ECO:0000259" key="1">
    <source>
        <dbReference type="Pfam" id="PF10056"/>
    </source>
</evidence>
<keyword evidence="3" id="KW-1185">Reference proteome</keyword>
<name>A0A937CYQ4_9HYPH</name>
<dbReference type="InterPro" id="IPR018744">
    <property type="entry name" value="DUF2293"/>
</dbReference>